<protein>
    <submittedName>
        <fullName evidence="3">ABC transporter substrate-binding protein</fullName>
    </submittedName>
</protein>
<reference evidence="3" key="1">
    <citation type="submission" date="2023-01" db="EMBL/GenBank/DDBJ databases">
        <title>Xenophilus mangrovi sp. nov., isolated from soil of Mangrove nature reserve.</title>
        <authorList>
            <person name="Xu S."/>
            <person name="Liu Z."/>
            <person name="Xu Y."/>
        </authorList>
    </citation>
    <scope>NUCLEOTIDE SEQUENCE</scope>
    <source>
        <strain evidence="3">YW8</strain>
    </source>
</reference>
<accession>A0AAE3NAK1</accession>
<dbReference type="Proteomes" id="UP001212602">
    <property type="component" value="Unassembled WGS sequence"/>
</dbReference>
<evidence type="ECO:0000313" key="3">
    <source>
        <dbReference type="EMBL" id="MDA7417833.1"/>
    </source>
</evidence>
<dbReference type="AlphaFoldDB" id="A0AAE3NAK1"/>
<dbReference type="RefSeq" id="WP_271429070.1">
    <property type="nucleotide sequence ID" value="NZ_JAQIPB010000007.1"/>
</dbReference>
<name>A0AAE3NAK1_9BURK</name>
<feature type="chain" id="PRO_5042148546" evidence="1">
    <location>
        <begin position="29"/>
        <end position="335"/>
    </location>
</feature>
<dbReference type="InterPro" id="IPR027939">
    <property type="entry name" value="NMT1/THI5"/>
</dbReference>
<keyword evidence="1" id="KW-0732">Signal</keyword>
<dbReference type="SUPFAM" id="SSF53850">
    <property type="entry name" value="Periplasmic binding protein-like II"/>
    <property type="match status" value="1"/>
</dbReference>
<evidence type="ECO:0000259" key="2">
    <source>
        <dbReference type="Pfam" id="PF09084"/>
    </source>
</evidence>
<proteinExistence type="predicted"/>
<dbReference type="EMBL" id="JAQIPB010000007">
    <property type="protein sequence ID" value="MDA7417833.1"/>
    <property type="molecule type" value="Genomic_DNA"/>
</dbReference>
<dbReference type="PANTHER" id="PTHR31528:SF3">
    <property type="entry name" value="THIAMINE BIOSYNTHESIS PROTEIN HI_0357-RELATED"/>
    <property type="match status" value="1"/>
</dbReference>
<evidence type="ECO:0000313" key="4">
    <source>
        <dbReference type="Proteomes" id="UP001212602"/>
    </source>
</evidence>
<organism evidence="3 4">
    <name type="scientific">Xenophilus arseniciresistens</name>
    <dbReference type="NCBI Taxonomy" id="1283306"/>
    <lineage>
        <taxon>Bacteria</taxon>
        <taxon>Pseudomonadati</taxon>
        <taxon>Pseudomonadota</taxon>
        <taxon>Betaproteobacteria</taxon>
        <taxon>Burkholderiales</taxon>
        <taxon>Comamonadaceae</taxon>
        <taxon>Xenophilus</taxon>
    </lineage>
</organism>
<comment type="caution">
    <text evidence="3">The sequence shown here is derived from an EMBL/GenBank/DDBJ whole genome shotgun (WGS) entry which is preliminary data.</text>
</comment>
<dbReference type="Gene3D" id="3.40.190.10">
    <property type="entry name" value="Periplasmic binding protein-like II"/>
    <property type="match status" value="2"/>
</dbReference>
<dbReference type="GO" id="GO:0009228">
    <property type="term" value="P:thiamine biosynthetic process"/>
    <property type="evidence" value="ECO:0007669"/>
    <property type="project" value="InterPro"/>
</dbReference>
<gene>
    <name evidence="3" type="ORF">PGB34_15825</name>
</gene>
<feature type="signal peptide" evidence="1">
    <location>
        <begin position="1"/>
        <end position="28"/>
    </location>
</feature>
<evidence type="ECO:0000256" key="1">
    <source>
        <dbReference type="SAM" id="SignalP"/>
    </source>
</evidence>
<sequence>MRLPASSRLLLPLLCAAGLSMAAGLAQAADTVNLMLNWTPTADHSPLYFARAKGWYKEAGIDLNIEAGKGSALSAQRVGVGGANIGIADLPTAMQAVGKGADLKAVMVIYANSPQGFYWLKSSGIQGPKDFAGRKIGNPPGDAARLMWPAFAKKNGIDAGGVNFVNVSPPAKVGALKSKSVDIISDFYNEHDLKVREFGEDLGFVSWRSVGVNVYGNSLVVNGAFLKSKPEVVRKFMAVTQRAYGACVKDFNPCLEALTASVSGLSPDNQRDQWERIKQLMRDETTTKVALGAFDAARVKADYELVRELIGIEKAFDPAALTTNEYLDKGVRMAP</sequence>
<keyword evidence="4" id="KW-1185">Reference proteome</keyword>
<dbReference type="PANTHER" id="PTHR31528">
    <property type="entry name" value="4-AMINO-5-HYDROXYMETHYL-2-METHYLPYRIMIDINE PHOSPHATE SYNTHASE THI11-RELATED"/>
    <property type="match status" value="1"/>
</dbReference>
<feature type="domain" description="SsuA/THI5-like" evidence="2">
    <location>
        <begin position="42"/>
        <end position="249"/>
    </location>
</feature>
<dbReference type="InterPro" id="IPR015168">
    <property type="entry name" value="SsuA/THI5"/>
</dbReference>
<dbReference type="Pfam" id="PF09084">
    <property type="entry name" value="NMT1"/>
    <property type="match status" value="1"/>
</dbReference>